<dbReference type="Gene3D" id="1.50.10.130">
    <property type="entry name" value="Terpene synthase, N-terminal domain"/>
    <property type="match status" value="1"/>
</dbReference>
<accession>A0A9J6AMX9</accession>
<dbReference type="GO" id="GO:0010333">
    <property type="term" value="F:terpene synthase activity"/>
    <property type="evidence" value="ECO:0007669"/>
    <property type="project" value="InterPro"/>
</dbReference>
<proteinExistence type="predicted"/>
<dbReference type="GO" id="GO:0016114">
    <property type="term" value="P:terpenoid biosynthetic process"/>
    <property type="evidence" value="ECO:0007669"/>
    <property type="project" value="InterPro"/>
</dbReference>
<dbReference type="PANTHER" id="PTHR31225">
    <property type="entry name" value="OS04G0344100 PROTEIN-RELATED"/>
    <property type="match status" value="1"/>
</dbReference>
<keyword evidence="3" id="KW-1185">Reference proteome</keyword>
<comment type="caution">
    <text evidence="2">The sequence shown here is derived from an EMBL/GenBank/DDBJ whole genome shotgun (WGS) entry which is preliminary data.</text>
</comment>
<dbReference type="Proteomes" id="UP000824120">
    <property type="component" value="Chromosome 2"/>
</dbReference>
<protein>
    <recommendedName>
        <fullName evidence="1">Terpene synthase N-terminal domain-containing protein</fullName>
    </recommendedName>
</protein>
<dbReference type="InterPro" id="IPR001906">
    <property type="entry name" value="Terpene_synth_N"/>
</dbReference>
<sequence length="86" mass="10205">MQIKMKINTLFVLFYCDIFNNFKDVNDNMKQSICNDTKELLELYEASFLSKETETTLKNATRLTVAHLKNYIDNNRGNEERNIMME</sequence>
<dbReference type="SUPFAM" id="SSF48239">
    <property type="entry name" value="Terpenoid cyclases/Protein prenyltransferases"/>
    <property type="match status" value="1"/>
</dbReference>
<dbReference type="Pfam" id="PF01397">
    <property type="entry name" value="Terpene_synth"/>
    <property type="match status" value="1"/>
</dbReference>
<evidence type="ECO:0000313" key="2">
    <source>
        <dbReference type="EMBL" id="KAG5625399.1"/>
    </source>
</evidence>
<dbReference type="InterPro" id="IPR050148">
    <property type="entry name" value="Terpene_synthase-like"/>
</dbReference>
<feature type="domain" description="Terpene synthase N-terminal" evidence="1">
    <location>
        <begin position="16"/>
        <end position="80"/>
    </location>
</feature>
<evidence type="ECO:0000259" key="1">
    <source>
        <dbReference type="Pfam" id="PF01397"/>
    </source>
</evidence>
<reference evidence="2 3" key="1">
    <citation type="submission" date="2020-09" db="EMBL/GenBank/DDBJ databases">
        <title>De no assembly of potato wild relative species, Solanum commersonii.</title>
        <authorList>
            <person name="Cho K."/>
        </authorList>
    </citation>
    <scope>NUCLEOTIDE SEQUENCE [LARGE SCALE GENOMIC DNA]</scope>
    <source>
        <strain evidence="2">LZ3.2</strain>
        <tissue evidence="2">Leaf</tissue>
    </source>
</reference>
<gene>
    <name evidence="2" type="ORF">H5410_010617</name>
</gene>
<evidence type="ECO:0000313" key="3">
    <source>
        <dbReference type="Proteomes" id="UP000824120"/>
    </source>
</evidence>
<organism evidence="2 3">
    <name type="scientific">Solanum commersonii</name>
    <name type="common">Commerson's wild potato</name>
    <name type="synonym">Commerson's nightshade</name>
    <dbReference type="NCBI Taxonomy" id="4109"/>
    <lineage>
        <taxon>Eukaryota</taxon>
        <taxon>Viridiplantae</taxon>
        <taxon>Streptophyta</taxon>
        <taxon>Embryophyta</taxon>
        <taxon>Tracheophyta</taxon>
        <taxon>Spermatophyta</taxon>
        <taxon>Magnoliopsida</taxon>
        <taxon>eudicotyledons</taxon>
        <taxon>Gunneridae</taxon>
        <taxon>Pentapetalae</taxon>
        <taxon>asterids</taxon>
        <taxon>lamiids</taxon>
        <taxon>Solanales</taxon>
        <taxon>Solanaceae</taxon>
        <taxon>Solanoideae</taxon>
        <taxon>Solaneae</taxon>
        <taxon>Solanum</taxon>
    </lineage>
</organism>
<dbReference type="PANTHER" id="PTHR31225:SF83">
    <property type="entry name" value="(R)-LINALOOL SYNTHASE TPS5, CHLOROPLASTIC"/>
    <property type="match status" value="1"/>
</dbReference>
<name>A0A9J6AMX9_SOLCO</name>
<dbReference type="InterPro" id="IPR008930">
    <property type="entry name" value="Terpenoid_cyclase/PrenylTrfase"/>
</dbReference>
<dbReference type="AlphaFoldDB" id="A0A9J6AMX9"/>
<dbReference type="InterPro" id="IPR036965">
    <property type="entry name" value="Terpene_synth_N_sf"/>
</dbReference>
<dbReference type="EMBL" id="JACXVP010000002">
    <property type="protein sequence ID" value="KAG5625399.1"/>
    <property type="molecule type" value="Genomic_DNA"/>
</dbReference>